<evidence type="ECO:0000256" key="3">
    <source>
        <dbReference type="ARBA" id="ARBA00023163"/>
    </source>
</evidence>
<evidence type="ECO:0000313" key="5">
    <source>
        <dbReference type="EMBL" id="PLA40347.1"/>
    </source>
</evidence>
<evidence type="ECO:0000313" key="6">
    <source>
        <dbReference type="Proteomes" id="UP000234767"/>
    </source>
</evidence>
<dbReference type="PROSITE" id="PS01124">
    <property type="entry name" value="HTH_ARAC_FAMILY_2"/>
    <property type="match status" value="1"/>
</dbReference>
<dbReference type="SMART" id="SM00342">
    <property type="entry name" value="HTH_ARAC"/>
    <property type="match status" value="1"/>
</dbReference>
<dbReference type="GO" id="GO:0043565">
    <property type="term" value="F:sequence-specific DNA binding"/>
    <property type="evidence" value="ECO:0007669"/>
    <property type="project" value="InterPro"/>
</dbReference>
<evidence type="ECO:0000256" key="2">
    <source>
        <dbReference type="ARBA" id="ARBA00023125"/>
    </source>
</evidence>
<dbReference type="GO" id="GO:0003700">
    <property type="term" value="F:DNA-binding transcription factor activity"/>
    <property type="evidence" value="ECO:0007669"/>
    <property type="project" value="InterPro"/>
</dbReference>
<dbReference type="InterPro" id="IPR009057">
    <property type="entry name" value="Homeodomain-like_sf"/>
</dbReference>
<organism evidence="5 6">
    <name type="scientific">Neisseria sicca</name>
    <dbReference type="NCBI Taxonomy" id="490"/>
    <lineage>
        <taxon>Bacteria</taxon>
        <taxon>Pseudomonadati</taxon>
        <taxon>Pseudomonadota</taxon>
        <taxon>Betaproteobacteria</taxon>
        <taxon>Neisseriales</taxon>
        <taxon>Neisseriaceae</taxon>
        <taxon>Neisseria</taxon>
    </lineage>
</organism>
<feature type="domain" description="HTH araC/xylS-type" evidence="4">
    <location>
        <begin position="202"/>
        <end position="301"/>
    </location>
</feature>
<reference evidence="5 6" key="1">
    <citation type="submission" date="2017-12" db="EMBL/GenBank/DDBJ databases">
        <title>Phylogenetic diversity of female urinary microbiome.</title>
        <authorList>
            <person name="Thomas-White K."/>
            <person name="Wolfe A.J."/>
        </authorList>
    </citation>
    <scope>NUCLEOTIDE SEQUENCE [LARGE SCALE GENOMIC DNA]</scope>
    <source>
        <strain evidence="5 6">UMB0321</strain>
    </source>
</reference>
<dbReference type="GeneID" id="64351617"/>
<keyword evidence="1" id="KW-0805">Transcription regulation</keyword>
<proteinExistence type="predicted"/>
<dbReference type="PRINTS" id="PR00032">
    <property type="entry name" value="HTHARAC"/>
</dbReference>
<keyword evidence="3" id="KW-0804">Transcription</keyword>
<dbReference type="Pfam" id="PF12833">
    <property type="entry name" value="HTH_18"/>
    <property type="match status" value="1"/>
</dbReference>
<dbReference type="PANTHER" id="PTHR43280">
    <property type="entry name" value="ARAC-FAMILY TRANSCRIPTIONAL REGULATOR"/>
    <property type="match status" value="1"/>
</dbReference>
<dbReference type="SUPFAM" id="SSF46689">
    <property type="entry name" value="Homeodomain-like"/>
    <property type="match status" value="1"/>
</dbReference>
<dbReference type="AlphaFoldDB" id="A0A2I1XCJ9"/>
<dbReference type="EMBL" id="PKJO01000005">
    <property type="protein sequence ID" value="PLA40347.1"/>
    <property type="molecule type" value="Genomic_DNA"/>
</dbReference>
<accession>A0A2I1XCJ9</accession>
<dbReference type="PANTHER" id="PTHR43280:SF28">
    <property type="entry name" value="HTH-TYPE TRANSCRIPTIONAL ACTIVATOR RHAS"/>
    <property type="match status" value="1"/>
</dbReference>
<dbReference type="RefSeq" id="WP_070655588.1">
    <property type="nucleotide sequence ID" value="NZ_CP072524.1"/>
</dbReference>
<evidence type="ECO:0000256" key="1">
    <source>
        <dbReference type="ARBA" id="ARBA00023015"/>
    </source>
</evidence>
<dbReference type="Gene3D" id="1.10.10.60">
    <property type="entry name" value="Homeodomain-like"/>
    <property type="match status" value="1"/>
</dbReference>
<name>A0A2I1XCJ9_NEISI</name>
<comment type="caution">
    <text evidence="5">The sequence shown here is derived from an EMBL/GenBank/DDBJ whole genome shotgun (WGS) entry which is preliminary data.</text>
</comment>
<evidence type="ECO:0000259" key="4">
    <source>
        <dbReference type="PROSITE" id="PS01124"/>
    </source>
</evidence>
<dbReference type="InterPro" id="IPR020449">
    <property type="entry name" value="Tscrpt_reg_AraC-type_HTH"/>
</dbReference>
<gene>
    <name evidence="5" type="ORF">CYK00_05205</name>
</gene>
<protein>
    <submittedName>
        <fullName evidence="5">AraC family transcriptional regulator</fullName>
    </submittedName>
</protein>
<sequence>METSCLNSQQLVNMVQQGEGGDYLDGSYRFETLCSGISLHGGSLTARKTFQSTRLSEPYIAFVLLLEGSLDFGINRERYRIEAEGGHVLLIACDEEILFSRYLYEGRHTAKLTLKGLDRWLARPQYAGLLQVVYWEKVRHWPLDSSLRRLALSSLKGAEHGGLADDLQREADVLQLLAGLWTDFLNRYPYTETAAEPPHPSESFIRLLNQAFDAGAHQVSALADALHISERTLQRRLKESFGTTASEWLRHKHMQYALYALGTDSVSIGEIAYRCGYAHVSSFTKAFREYFGCTPAELRKRGE</sequence>
<dbReference type="InterPro" id="IPR018060">
    <property type="entry name" value="HTH_AraC"/>
</dbReference>
<keyword evidence="2" id="KW-0238">DNA-binding</keyword>
<dbReference type="Proteomes" id="UP000234767">
    <property type="component" value="Unassembled WGS sequence"/>
</dbReference>